<dbReference type="EC" id="4.2.99.20" evidence="3"/>
<dbReference type="EMBL" id="FQXG01000010">
    <property type="protein sequence ID" value="SHI21535.1"/>
    <property type="molecule type" value="Genomic_DNA"/>
</dbReference>
<reference evidence="5 6" key="1">
    <citation type="submission" date="2016-11" db="EMBL/GenBank/DDBJ databases">
        <authorList>
            <person name="Jaros S."/>
            <person name="Januszkiewicz K."/>
            <person name="Wedrychowicz H."/>
        </authorList>
    </citation>
    <scope>NUCLEOTIDE SEQUENCE [LARGE SCALE GENOMIC DNA]</scope>
    <source>
        <strain evidence="5 6">DSM 16917</strain>
    </source>
</reference>
<evidence type="ECO:0000256" key="3">
    <source>
        <dbReference type="HAMAP-Rule" id="MF_01660"/>
    </source>
</evidence>
<organism evidence="5 6">
    <name type="scientific">Ferrimonas marina</name>
    <dbReference type="NCBI Taxonomy" id="299255"/>
    <lineage>
        <taxon>Bacteria</taxon>
        <taxon>Pseudomonadati</taxon>
        <taxon>Pseudomonadota</taxon>
        <taxon>Gammaproteobacteria</taxon>
        <taxon>Alteromonadales</taxon>
        <taxon>Ferrimonadaceae</taxon>
        <taxon>Ferrimonas</taxon>
    </lineage>
</organism>
<dbReference type="OrthoDB" id="9808398at2"/>
<name>A0A1M5ZBC9_9GAMM</name>
<dbReference type="PANTHER" id="PTHR42916">
    <property type="entry name" value="2-SUCCINYL-5-ENOLPYRUVYL-6-HYDROXY-3-CYCLOHEXENE-1-CARBOXYLATE SYNTHASE"/>
    <property type="match status" value="1"/>
</dbReference>
<evidence type="ECO:0000313" key="6">
    <source>
        <dbReference type="Proteomes" id="UP000184268"/>
    </source>
</evidence>
<feature type="domain" description="AB hydrolase-1" evidence="4">
    <location>
        <begin position="16"/>
        <end position="247"/>
    </location>
</feature>
<dbReference type="STRING" id="299255.SAMN02745129_0150"/>
<dbReference type="AlphaFoldDB" id="A0A1M5ZBC9"/>
<dbReference type="PANTHER" id="PTHR42916:SF1">
    <property type="entry name" value="PROTEIN PHYLLO, CHLOROPLASTIC"/>
    <property type="match status" value="1"/>
</dbReference>
<dbReference type="SUPFAM" id="SSF53474">
    <property type="entry name" value="alpha/beta-Hydrolases"/>
    <property type="match status" value="1"/>
</dbReference>
<evidence type="ECO:0000256" key="1">
    <source>
        <dbReference type="ARBA" id="ARBA00022428"/>
    </source>
</evidence>
<comment type="function">
    <text evidence="3">Catalyzes a proton abstraction reaction that results in 2,5-elimination of pyruvate from 2-succinyl-5-enolpyruvyl-6-hydroxy-3-cyclohexene-1-carboxylate (SEPHCHC) and the formation of 2-succinyl-6-hydroxy-2,4-cyclohexadiene-1-carboxylate (SHCHC).</text>
</comment>
<dbReference type="RefSeq" id="WP_067661293.1">
    <property type="nucleotide sequence ID" value="NZ_FQXG01000010.1"/>
</dbReference>
<dbReference type="HAMAP" id="MF_01660">
    <property type="entry name" value="MenH"/>
    <property type="match status" value="1"/>
</dbReference>
<gene>
    <name evidence="3" type="primary">menH</name>
    <name evidence="5" type="ORF">SAMN02745129_0150</name>
</gene>
<dbReference type="InterPro" id="IPR000073">
    <property type="entry name" value="AB_hydrolase_1"/>
</dbReference>
<comment type="similarity">
    <text evidence="3">Belongs to the AB hydrolase superfamily. MenH family.</text>
</comment>
<accession>A0A1M5ZBC9</accession>
<dbReference type="InterPro" id="IPR022485">
    <property type="entry name" value="SHCHC_synthase_MenH"/>
</dbReference>
<evidence type="ECO:0000256" key="2">
    <source>
        <dbReference type="ARBA" id="ARBA00023239"/>
    </source>
</evidence>
<dbReference type="NCBIfam" id="TIGR03695">
    <property type="entry name" value="menH_SHCHC"/>
    <property type="match status" value="1"/>
</dbReference>
<evidence type="ECO:0000259" key="4">
    <source>
        <dbReference type="Pfam" id="PF00561"/>
    </source>
</evidence>
<dbReference type="Gene3D" id="3.40.50.1820">
    <property type="entry name" value="alpha/beta hydrolase"/>
    <property type="match status" value="1"/>
</dbReference>
<dbReference type="GO" id="GO:0009234">
    <property type="term" value="P:menaquinone biosynthetic process"/>
    <property type="evidence" value="ECO:0007669"/>
    <property type="project" value="UniProtKB-UniRule"/>
</dbReference>
<dbReference type="InterPro" id="IPR029058">
    <property type="entry name" value="AB_hydrolase_fold"/>
</dbReference>
<dbReference type="Proteomes" id="UP000184268">
    <property type="component" value="Unassembled WGS sequence"/>
</dbReference>
<comment type="pathway">
    <text evidence="3">Quinol/quinone metabolism; menaquinone biosynthesis.</text>
</comment>
<proteinExistence type="inferred from homology"/>
<keyword evidence="1 3" id="KW-0474">Menaquinone biosynthesis</keyword>
<dbReference type="UniPathway" id="UPA01057">
    <property type="reaction ID" value="UER00900"/>
</dbReference>
<comment type="catalytic activity">
    <reaction evidence="3">
        <text>5-enolpyruvoyl-6-hydroxy-2-succinyl-cyclohex-3-ene-1-carboxylate = (1R,6R)-6-hydroxy-2-succinyl-cyclohexa-2,4-diene-1-carboxylate + pyruvate</text>
        <dbReference type="Rhea" id="RHEA:25597"/>
        <dbReference type="ChEBI" id="CHEBI:15361"/>
        <dbReference type="ChEBI" id="CHEBI:58689"/>
        <dbReference type="ChEBI" id="CHEBI:58818"/>
        <dbReference type="EC" id="4.2.99.20"/>
    </reaction>
</comment>
<sequence>MPEPLAVTRWGQPECPPLVLLHGFLGSADDWQPVASQLGQHFHCHAIDLPGHGQSRDIQLGPPPAFDEVVQRLLARLSALPAFHLLGYSLGGRIALHLAQQLDQQAPQRLLSLTLESAHPGLTEAEQKQQRLTADQQWHDRLQQLPLHKFLEQWYRQGVFADLAPARRQAMIQARRGNDPQALSALYLGTSLGHQQDLRTLASTRPLTLLTGERDSKFTALGQAWAAQYPTLNHRVITGAGHNIHATAPQAFAQALLQR</sequence>
<comment type="subunit">
    <text evidence="3">Monomer.</text>
</comment>
<evidence type="ECO:0000313" key="5">
    <source>
        <dbReference type="EMBL" id="SHI21535.1"/>
    </source>
</evidence>
<keyword evidence="2 3" id="KW-0456">Lyase</keyword>
<dbReference type="Pfam" id="PF00561">
    <property type="entry name" value="Abhydrolase_1"/>
    <property type="match status" value="1"/>
</dbReference>
<dbReference type="UniPathway" id="UPA00079"/>
<keyword evidence="6" id="KW-1185">Reference proteome</keyword>
<protein>
    <recommendedName>
        <fullName evidence="3">Putative 2-succinyl-6-hydroxy-2,4-cyclohexadiene-1-carboxylate synthase</fullName>
        <shortName evidence="3">SHCHC synthase</shortName>
        <ecNumber evidence="3">4.2.99.20</ecNumber>
    </recommendedName>
</protein>
<comment type="pathway">
    <text evidence="3">Quinol/quinone metabolism; 1,4-dihydroxy-2-naphthoate biosynthesis; 1,4-dihydroxy-2-naphthoate from chorismate: step 3/7.</text>
</comment>
<dbReference type="GO" id="GO:0070205">
    <property type="term" value="F:2-succinyl-6-hydroxy-2,4-cyclohexadiene-1-carboxylate synthase activity"/>
    <property type="evidence" value="ECO:0007669"/>
    <property type="project" value="UniProtKB-UniRule"/>
</dbReference>